<accession>A0A2T7CUM4</accession>
<dbReference type="Gramene" id="PUZ47050">
    <property type="protein sequence ID" value="PUZ47050"/>
    <property type="gene ID" value="GQ55_7G131600"/>
</dbReference>
<reference evidence="3 4" key="1">
    <citation type="submission" date="2018-04" db="EMBL/GenBank/DDBJ databases">
        <title>WGS assembly of Panicum hallii var. hallii HAL2.</title>
        <authorList>
            <person name="Lovell J."/>
            <person name="Jenkins J."/>
            <person name="Lowry D."/>
            <person name="Mamidi S."/>
            <person name="Sreedasyam A."/>
            <person name="Weng X."/>
            <person name="Barry K."/>
            <person name="Bonette J."/>
            <person name="Campitelli B."/>
            <person name="Daum C."/>
            <person name="Gordon S."/>
            <person name="Gould B."/>
            <person name="Lipzen A."/>
            <person name="MacQueen A."/>
            <person name="Palacio-Mejia J."/>
            <person name="Plott C."/>
            <person name="Shakirov E."/>
            <person name="Shu S."/>
            <person name="Yoshinaga Y."/>
            <person name="Zane M."/>
            <person name="Rokhsar D."/>
            <person name="Grimwood J."/>
            <person name="Schmutz J."/>
            <person name="Juenger T."/>
        </authorList>
    </citation>
    <scope>NUCLEOTIDE SEQUENCE [LARGE SCALE GENOMIC DNA]</scope>
    <source>
        <strain evidence="4">cv. HAL2</strain>
    </source>
</reference>
<dbReference type="Proteomes" id="UP000244336">
    <property type="component" value="Chromosome 7"/>
</dbReference>
<dbReference type="EMBL" id="CM009755">
    <property type="protein sequence ID" value="PUZ47050.1"/>
    <property type="molecule type" value="Genomic_DNA"/>
</dbReference>
<feature type="signal peptide" evidence="2">
    <location>
        <begin position="1"/>
        <end position="22"/>
    </location>
</feature>
<feature type="chain" id="PRO_5015661149" evidence="2">
    <location>
        <begin position="23"/>
        <end position="94"/>
    </location>
</feature>
<evidence type="ECO:0000313" key="3">
    <source>
        <dbReference type="EMBL" id="PUZ47050.1"/>
    </source>
</evidence>
<gene>
    <name evidence="3" type="ORF">GQ55_7G131600</name>
</gene>
<feature type="region of interest" description="Disordered" evidence="1">
    <location>
        <begin position="21"/>
        <end position="70"/>
    </location>
</feature>
<proteinExistence type="predicted"/>
<organism evidence="3 4">
    <name type="scientific">Panicum hallii var. hallii</name>
    <dbReference type="NCBI Taxonomy" id="1504633"/>
    <lineage>
        <taxon>Eukaryota</taxon>
        <taxon>Viridiplantae</taxon>
        <taxon>Streptophyta</taxon>
        <taxon>Embryophyta</taxon>
        <taxon>Tracheophyta</taxon>
        <taxon>Spermatophyta</taxon>
        <taxon>Magnoliopsida</taxon>
        <taxon>Liliopsida</taxon>
        <taxon>Poales</taxon>
        <taxon>Poaceae</taxon>
        <taxon>PACMAD clade</taxon>
        <taxon>Panicoideae</taxon>
        <taxon>Panicodae</taxon>
        <taxon>Paniceae</taxon>
        <taxon>Panicinae</taxon>
        <taxon>Panicum</taxon>
        <taxon>Panicum sect. Panicum</taxon>
    </lineage>
</organism>
<keyword evidence="4" id="KW-1185">Reference proteome</keyword>
<feature type="compositionally biased region" description="Low complexity" evidence="1">
    <location>
        <begin position="60"/>
        <end position="70"/>
    </location>
</feature>
<keyword evidence="2" id="KW-0732">Signal</keyword>
<evidence type="ECO:0000256" key="2">
    <source>
        <dbReference type="SAM" id="SignalP"/>
    </source>
</evidence>
<evidence type="ECO:0000313" key="4">
    <source>
        <dbReference type="Proteomes" id="UP000244336"/>
    </source>
</evidence>
<evidence type="ECO:0000256" key="1">
    <source>
        <dbReference type="SAM" id="MobiDB-lite"/>
    </source>
</evidence>
<protein>
    <submittedName>
        <fullName evidence="3">Uncharacterized protein</fullName>
    </submittedName>
</protein>
<sequence length="94" mass="10477">MKIFAIHRIFVIFMVAVNESETLKGSTSSSKSRTRRKKAFYQKDNGSGRPPPLAPTAGPSSLSSKKGGLLRSNDMALSKIRDGVRKKEMKWCYL</sequence>
<name>A0A2T7CUM4_9POAL</name>
<dbReference type="AlphaFoldDB" id="A0A2T7CUM4"/>